<evidence type="ECO:0000256" key="1">
    <source>
        <dbReference type="ARBA" id="ARBA00022801"/>
    </source>
</evidence>
<dbReference type="CDD" id="cd14498">
    <property type="entry name" value="DSP"/>
    <property type="match status" value="1"/>
</dbReference>
<dbReference type="PROSITE" id="PS50056">
    <property type="entry name" value="TYR_PHOSPHATASE_2"/>
    <property type="match status" value="1"/>
</dbReference>
<dbReference type="Pfam" id="PF00782">
    <property type="entry name" value="DSPc"/>
    <property type="match status" value="1"/>
</dbReference>
<dbReference type="InterPro" id="IPR029021">
    <property type="entry name" value="Prot-tyrosine_phosphatase-like"/>
</dbReference>
<dbReference type="SUPFAM" id="SSF52799">
    <property type="entry name" value="(Phosphotyrosine protein) phosphatases II"/>
    <property type="match status" value="1"/>
</dbReference>
<accession>A0A3G4ZVU6</accession>
<dbReference type="InterPro" id="IPR016130">
    <property type="entry name" value="Tyr_Pase_AS"/>
</dbReference>
<organism evidence="5">
    <name type="scientific">Edafosvirus sp</name>
    <dbReference type="NCBI Taxonomy" id="2487765"/>
    <lineage>
        <taxon>Viruses</taxon>
        <taxon>Varidnaviria</taxon>
        <taxon>Bamfordvirae</taxon>
        <taxon>Nucleocytoviricota</taxon>
        <taxon>Megaviricetes</taxon>
        <taxon>Imitervirales</taxon>
        <taxon>Mimiviridae</taxon>
        <taxon>Klosneuvirinae</taxon>
    </lineage>
</organism>
<dbReference type="Gene3D" id="3.90.190.10">
    <property type="entry name" value="Protein tyrosine phosphatase superfamily"/>
    <property type="match status" value="1"/>
</dbReference>
<keyword evidence="1" id="KW-0378">Hydrolase</keyword>
<keyword evidence="2" id="KW-0904">Protein phosphatase</keyword>
<dbReference type="GO" id="GO:0004721">
    <property type="term" value="F:phosphoprotein phosphatase activity"/>
    <property type="evidence" value="ECO:0007669"/>
    <property type="project" value="UniProtKB-KW"/>
</dbReference>
<evidence type="ECO:0000256" key="2">
    <source>
        <dbReference type="ARBA" id="ARBA00022912"/>
    </source>
</evidence>
<evidence type="ECO:0000313" key="5">
    <source>
        <dbReference type="EMBL" id="AYV78970.1"/>
    </source>
</evidence>
<sequence>MLKNISNYTLSFCKVAYDQTVNLVAPDVETFNECKNDIKLSDHIDTNKYQNENENTKLYPLSSYKTEFLSFIAEPTYITDNIYLGSAFNASNYELLKRLNIKLIINATKDMSNYYPAEFKYVKIPVKDNNSQSIYEHLEPTYKIIKDFQLENKDTSANILIHCFMGASRSASVVLYYLLRETQKTDKKLTYSEALESLQKKRSLVNPSFRFAKDVIKCINDQETKEIVKKFVNDIINKITNESMTNS</sequence>
<gene>
    <name evidence="5" type="ORF">Edafosvirus63_3</name>
</gene>
<reference evidence="5" key="1">
    <citation type="submission" date="2018-10" db="EMBL/GenBank/DDBJ databases">
        <title>Hidden diversity of soil giant viruses.</title>
        <authorList>
            <person name="Schulz F."/>
            <person name="Alteio L."/>
            <person name="Goudeau D."/>
            <person name="Ryan E.M."/>
            <person name="Malmstrom R.R."/>
            <person name="Blanchard J."/>
            <person name="Woyke T."/>
        </authorList>
    </citation>
    <scope>NUCLEOTIDE SEQUENCE</scope>
    <source>
        <strain evidence="5">EDV1</strain>
    </source>
</reference>
<proteinExistence type="predicted"/>
<dbReference type="InterPro" id="IPR000340">
    <property type="entry name" value="Dual-sp_phosphatase_cat-dom"/>
</dbReference>
<protein>
    <submittedName>
        <fullName evidence="5">Dual specificity phosphatase</fullName>
    </submittedName>
</protein>
<dbReference type="InterPro" id="IPR000387">
    <property type="entry name" value="Tyr_Pase_dom"/>
</dbReference>
<dbReference type="InterPro" id="IPR020422">
    <property type="entry name" value="TYR_PHOSPHATASE_DUAL_dom"/>
</dbReference>
<evidence type="ECO:0000259" key="3">
    <source>
        <dbReference type="PROSITE" id="PS50054"/>
    </source>
</evidence>
<dbReference type="PROSITE" id="PS00383">
    <property type="entry name" value="TYR_PHOSPHATASE_1"/>
    <property type="match status" value="1"/>
</dbReference>
<dbReference type="SMART" id="SM00195">
    <property type="entry name" value="DSPc"/>
    <property type="match status" value="1"/>
</dbReference>
<dbReference type="PANTHER" id="PTHR10159:SF519">
    <property type="entry name" value="DUAL SPECIFICITY PROTEIN PHOSPHATASE MPK3"/>
    <property type="match status" value="1"/>
</dbReference>
<dbReference type="PANTHER" id="PTHR10159">
    <property type="entry name" value="DUAL SPECIFICITY PROTEIN PHOSPHATASE"/>
    <property type="match status" value="1"/>
</dbReference>
<evidence type="ECO:0000259" key="4">
    <source>
        <dbReference type="PROSITE" id="PS50056"/>
    </source>
</evidence>
<name>A0A3G4ZVU6_9VIRU</name>
<dbReference type="PROSITE" id="PS50054">
    <property type="entry name" value="TYR_PHOSPHATASE_DUAL"/>
    <property type="match status" value="1"/>
</dbReference>
<feature type="domain" description="Tyrosine specific protein phosphatases" evidence="4">
    <location>
        <begin position="139"/>
        <end position="202"/>
    </location>
</feature>
<feature type="domain" description="Tyrosine-protein phosphatase" evidence="3">
    <location>
        <begin position="74"/>
        <end position="224"/>
    </location>
</feature>
<dbReference type="EMBL" id="MK072128">
    <property type="protein sequence ID" value="AYV78970.1"/>
    <property type="molecule type" value="Genomic_DNA"/>
</dbReference>